<evidence type="ECO:0000256" key="12">
    <source>
        <dbReference type="SAM" id="MobiDB-lite"/>
    </source>
</evidence>
<reference evidence="15" key="1">
    <citation type="submission" date="2021-01" db="EMBL/GenBank/DDBJ databases">
        <authorList>
            <person name="Kaushik A."/>
        </authorList>
    </citation>
    <scope>NUCLEOTIDE SEQUENCE</scope>
    <source>
        <strain evidence="15">Type strain: AG8-Rh-89/</strain>
    </source>
</reference>
<dbReference type="GO" id="GO:0022857">
    <property type="term" value="F:transmembrane transporter activity"/>
    <property type="evidence" value="ECO:0007669"/>
    <property type="project" value="InterPro"/>
</dbReference>
<dbReference type="GO" id="GO:0000422">
    <property type="term" value="P:autophagy of mitochondrion"/>
    <property type="evidence" value="ECO:0007669"/>
    <property type="project" value="TreeGrafter"/>
</dbReference>
<dbReference type="AlphaFoldDB" id="A0A8H3HNW7"/>
<protein>
    <recommendedName>
        <fullName evidence="4">Autophagy-related protein 3</fullName>
    </recommendedName>
    <alternativeName>
        <fullName evidence="10 11">Autophagy-related E2-like conjugation enzyme ATG3</fullName>
    </alternativeName>
</protein>
<evidence type="ECO:0000256" key="8">
    <source>
        <dbReference type="ARBA" id="ARBA00022927"/>
    </source>
</evidence>
<feature type="transmembrane region" description="Helical" evidence="13">
    <location>
        <begin position="102"/>
        <end position="125"/>
    </location>
</feature>
<sequence length="827" mass="90741">MSTTQTLTLEEIELPTLSYGEQSGSQTRQTSKEELGSVEPAEYRQFNVTAELPPMDKGFHAYAFLAGGFVVELLIWALPFTYGVFLNHYTSHHLFDGPQETLLPLVGTLSSGIIYLTSVFVMPLLARYPQHRQTMMWAGAVLCVVAMIGAAFSSQVWQLMLTQGILYSIGGTIVYFPMQMYVFEWFKERRGLANGLIFAGTGLGGVILPFVAEKLLINYGLRTTFMALAISYAILLTASLPFVKGRLPPSSLIIPQQHSDWSFLRNPEFLILFAGNFLQGLGNFVPGIWLPTFASDMNLSVTSGTLVVSFMNAAAVPGSIAIGFASDRYDLRVVMVTSMLGSSLAVLLLWGLASNIGMLIAFALVYGFLAGGFSALWTKFASNLAQENTQTIARLMSIFLAGRGVGNVLAAPISTSLLRSALVNGRHAYGLKNYGPLIIFTGVMLFASTIGIFYKSAGSTITMNSLHTIQSHFWAVRDYISPVLKESKFKEHGRITPEEFVAAGDFLTYKFPVWTWEKGDTSKARDYLPADRQYLVTRKVPCLRRATSLAYTDADEDAEKLLSFNDDSAKGDEWVQTHAGRPTADEASKVEIHEIPDIDGQTNELTKDMNALSVEQDTPDLDDIPDMEEEGLEAADEATAKPLPATPIEVAKGNLLQVRTYDVMITYDKYYQTPRIWLLGFDENGTPLTPPQVFQDVSADHAFKTVTIEAFPHISNISAASVHPCKHADVMKKVIERMNAGVVEEQKKRQGTSSSSKGGKRKWLGLRKGSSTTPTPEEPKKGSSLGPGGEEGAEEAEGMRVDFYLVVFLKFIASIVPTIEVDSTTAF</sequence>
<feature type="transmembrane region" description="Helical" evidence="13">
    <location>
        <begin position="392"/>
        <end position="414"/>
    </location>
</feature>
<comment type="similarity">
    <text evidence="3">Belongs to the ATG3 family.</text>
</comment>
<dbReference type="PROSITE" id="PS50850">
    <property type="entry name" value="MFS"/>
    <property type="match status" value="1"/>
</dbReference>
<feature type="region of interest" description="Disordered" evidence="12">
    <location>
        <begin position="578"/>
        <end position="604"/>
    </location>
</feature>
<feature type="transmembrane region" description="Helical" evidence="13">
    <location>
        <begin position="137"/>
        <end position="158"/>
    </location>
</feature>
<evidence type="ECO:0000256" key="2">
    <source>
        <dbReference type="ARBA" id="ARBA00004496"/>
    </source>
</evidence>
<feature type="transmembrane region" description="Helical" evidence="13">
    <location>
        <begin position="61"/>
        <end position="82"/>
    </location>
</feature>
<keyword evidence="13" id="KW-0812">Transmembrane</keyword>
<proteinExistence type="inferred from homology"/>
<evidence type="ECO:0000256" key="6">
    <source>
        <dbReference type="ARBA" id="ARBA00022490"/>
    </source>
</evidence>
<dbReference type="Proteomes" id="UP000663850">
    <property type="component" value="Unassembled WGS sequence"/>
</dbReference>
<evidence type="ECO:0000313" key="16">
    <source>
        <dbReference type="Proteomes" id="UP000663850"/>
    </source>
</evidence>
<dbReference type="InterPro" id="IPR011701">
    <property type="entry name" value="MFS"/>
</dbReference>
<evidence type="ECO:0000313" key="15">
    <source>
        <dbReference type="EMBL" id="CAE6523406.1"/>
    </source>
</evidence>
<accession>A0A8H3HNW7</accession>
<dbReference type="Gene3D" id="1.20.1250.20">
    <property type="entry name" value="MFS general substrate transporter like domains"/>
    <property type="match status" value="2"/>
</dbReference>
<evidence type="ECO:0000256" key="10">
    <source>
        <dbReference type="ARBA" id="ARBA00032144"/>
    </source>
</evidence>
<dbReference type="SUPFAM" id="SSF103473">
    <property type="entry name" value="MFS general substrate transporter"/>
    <property type="match status" value="1"/>
</dbReference>
<evidence type="ECO:0000256" key="1">
    <source>
        <dbReference type="ARBA" id="ARBA00004141"/>
    </source>
</evidence>
<dbReference type="EMBL" id="CAJMWZ010006513">
    <property type="protein sequence ID" value="CAE6523406.1"/>
    <property type="molecule type" value="Genomic_DNA"/>
</dbReference>
<dbReference type="GO" id="GO:0000407">
    <property type="term" value="C:phagophore assembly site"/>
    <property type="evidence" value="ECO:0007669"/>
    <property type="project" value="TreeGrafter"/>
</dbReference>
<feature type="transmembrane region" description="Helical" evidence="13">
    <location>
        <begin position="269"/>
        <end position="289"/>
    </location>
</feature>
<keyword evidence="6" id="KW-0963">Cytoplasm</keyword>
<dbReference type="PANTHER" id="PTHR12866">
    <property type="entry name" value="UBIQUITIN-LIKE-CONJUGATING ENZYME ATG3"/>
    <property type="match status" value="1"/>
</dbReference>
<dbReference type="InterPro" id="IPR036259">
    <property type="entry name" value="MFS_trans_sf"/>
</dbReference>
<evidence type="ECO:0000256" key="7">
    <source>
        <dbReference type="ARBA" id="ARBA00022786"/>
    </source>
</evidence>
<comment type="subcellular location">
    <subcellularLocation>
        <location evidence="2">Cytoplasm</location>
    </subcellularLocation>
    <subcellularLocation>
        <location evidence="1">Membrane</location>
        <topology evidence="1">Multi-pass membrane protein</topology>
    </subcellularLocation>
</comment>
<feature type="compositionally biased region" description="Basic and acidic residues" evidence="12">
    <location>
        <begin position="583"/>
        <end position="596"/>
    </location>
</feature>
<dbReference type="InterPro" id="IPR020846">
    <property type="entry name" value="MFS_dom"/>
</dbReference>
<feature type="transmembrane region" description="Helical" evidence="13">
    <location>
        <begin position="359"/>
        <end position="380"/>
    </location>
</feature>
<dbReference type="Pfam" id="PF03987">
    <property type="entry name" value="Autophagy_act_C"/>
    <property type="match status" value="1"/>
</dbReference>
<evidence type="ECO:0000256" key="3">
    <source>
        <dbReference type="ARBA" id="ARBA00007683"/>
    </source>
</evidence>
<evidence type="ECO:0000256" key="5">
    <source>
        <dbReference type="ARBA" id="ARBA00022448"/>
    </source>
</evidence>
<dbReference type="GO" id="GO:0019776">
    <property type="term" value="F:Atg8-family ligase activity"/>
    <property type="evidence" value="ECO:0007669"/>
    <property type="project" value="TreeGrafter"/>
</dbReference>
<evidence type="ECO:0000256" key="11">
    <source>
        <dbReference type="ARBA" id="ARBA00033139"/>
    </source>
</evidence>
<keyword evidence="9" id="KW-0072">Autophagy</keyword>
<feature type="transmembrane region" description="Helical" evidence="13">
    <location>
        <begin position="164"/>
        <end position="183"/>
    </location>
</feature>
<feature type="region of interest" description="Disordered" evidence="12">
    <location>
        <begin position="741"/>
        <end position="793"/>
    </location>
</feature>
<organism evidence="15 16">
    <name type="scientific">Rhizoctonia solani</name>
    <dbReference type="NCBI Taxonomy" id="456999"/>
    <lineage>
        <taxon>Eukaryota</taxon>
        <taxon>Fungi</taxon>
        <taxon>Dikarya</taxon>
        <taxon>Basidiomycota</taxon>
        <taxon>Agaricomycotina</taxon>
        <taxon>Agaricomycetes</taxon>
        <taxon>Cantharellales</taxon>
        <taxon>Ceratobasidiaceae</taxon>
        <taxon>Rhizoctonia</taxon>
    </lineage>
</organism>
<feature type="transmembrane region" description="Helical" evidence="13">
    <location>
        <begin position="224"/>
        <end position="243"/>
    </location>
</feature>
<dbReference type="Pfam" id="PF07690">
    <property type="entry name" value="MFS_1"/>
    <property type="match status" value="1"/>
</dbReference>
<dbReference type="GO" id="GO:0044804">
    <property type="term" value="P:nucleophagy"/>
    <property type="evidence" value="ECO:0007669"/>
    <property type="project" value="TreeGrafter"/>
</dbReference>
<feature type="compositionally biased region" description="Polar residues" evidence="12">
    <location>
        <begin position="19"/>
        <end position="29"/>
    </location>
</feature>
<evidence type="ECO:0000256" key="4">
    <source>
        <dbReference type="ARBA" id="ARBA00018067"/>
    </source>
</evidence>
<name>A0A8H3HNW7_9AGAM</name>
<dbReference type="GO" id="GO:0015031">
    <property type="term" value="P:protein transport"/>
    <property type="evidence" value="ECO:0007669"/>
    <property type="project" value="UniProtKB-KW"/>
</dbReference>
<dbReference type="InterPro" id="IPR007135">
    <property type="entry name" value="Atg3/Atg10"/>
</dbReference>
<evidence type="ECO:0000256" key="13">
    <source>
        <dbReference type="SAM" id="Phobius"/>
    </source>
</evidence>
<feature type="transmembrane region" description="Helical" evidence="13">
    <location>
        <begin position="301"/>
        <end position="326"/>
    </location>
</feature>
<dbReference type="GO" id="GO:0000045">
    <property type="term" value="P:autophagosome assembly"/>
    <property type="evidence" value="ECO:0007669"/>
    <property type="project" value="TreeGrafter"/>
</dbReference>
<feature type="domain" description="Major facilitator superfamily (MFS) profile" evidence="14">
    <location>
        <begin position="60"/>
        <end position="459"/>
    </location>
</feature>
<feature type="transmembrane region" description="Helical" evidence="13">
    <location>
        <begin position="195"/>
        <end position="212"/>
    </location>
</feature>
<feature type="transmembrane region" description="Helical" evidence="13">
    <location>
        <begin position="333"/>
        <end position="353"/>
    </location>
</feature>
<evidence type="ECO:0000256" key="9">
    <source>
        <dbReference type="ARBA" id="ARBA00023006"/>
    </source>
</evidence>
<keyword evidence="7" id="KW-0833">Ubl conjugation pathway</keyword>
<dbReference type="GO" id="GO:0061723">
    <property type="term" value="P:glycophagy"/>
    <property type="evidence" value="ECO:0007669"/>
    <property type="project" value="TreeGrafter"/>
</dbReference>
<dbReference type="PANTHER" id="PTHR12866:SF2">
    <property type="entry name" value="UBIQUITIN-LIKE-CONJUGATING ENZYME ATG3"/>
    <property type="match status" value="1"/>
</dbReference>
<dbReference type="GO" id="GO:0016020">
    <property type="term" value="C:membrane"/>
    <property type="evidence" value="ECO:0007669"/>
    <property type="project" value="UniProtKB-SubCell"/>
</dbReference>
<feature type="region of interest" description="Disordered" evidence="12">
    <location>
        <begin position="18"/>
        <end position="37"/>
    </location>
</feature>
<keyword evidence="13" id="KW-1133">Transmembrane helix</keyword>
<keyword evidence="13" id="KW-0472">Membrane</keyword>
<evidence type="ECO:0000259" key="14">
    <source>
        <dbReference type="PROSITE" id="PS50850"/>
    </source>
</evidence>
<gene>
    <name evidence="15" type="ORF">RDB_LOCUS121033</name>
</gene>
<keyword evidence="8" id="KW-0653">Protein transport</keyword>
<comment type="caution">
    <text evidence="15">The sequence shown here is derived from an EMBL/GenBank/DDBJ whole genome shotgun (WGS) entry which is preliminary data.</text>
</comment>
<dbReference type="GO" id="GO:0005829">
    <property type="term" value="C:cytosol"/>
    <property type="evidence" value="ECO:0007669"/>
    <property type="project" value="TreeGrafter"/>
</dbReference>
<keyword evidence="5" id="KW-0813">Transport</keyword>
<feature type="transmembrane region" description="Helical" evidence="13">
    <location>
        <begin position="434"/>
        <end position="454"/>
    </location>
</feature>